<gene>
    <name evidence="2" type="ORF">BCR42DRAFT_400046</name>
</gene>
<organism evidence="2 3">
    <name type="scientific">Absidia repens</name>
    <dbReference type="NCBI Taxonomy" id="90262"/>
    <lineage>
        <taxon>Eukaryota</taxon>
        <taxon>Fungi</taxon>
        <taxon>Fungi incertae sedis</taxon>
        <taxon>Mucoromycota</taxon>
        <taxon>Mucoromycotina</taxon>
        <taxon>Mucoromycetes</taxon>
        <taxon>Mucorales</taxon>
        <taxon>Cunninghamellaceae</taxon>
        <taxon>Absidia</taxon>
    </lineage>
</organism>
<keyword evidence="1" id="KW-1133">Transmembrane helix</keyword>
<name>A0A1X2J0T3_9FUNG</name>
<dbReference type="EMBL" id="MCGE01000001">
    <property type="protein sequence ID" value="ORZ25385.1"/>
    <property type="molecule type" value="Genomic_DNA"/>
</dbReference>
<feature type="transmembrane region" description="Helical" evidence="1">
    <location>
        <begin position="103"/>
        <end position="124"/>
    </location>
</feature>
<dbReference type="Proteomes" id="UP000193560">
    <property type="component" value="Unassembled WGS sequence"/>
</dbReference>
<evidence type="ECO:0000256" key="1">
    <source>
        <dbReference type="SAM" id="Phobius"/>
    </source>
</evidence>
<dbReference type="AlphaFoldDB" id="A0A1X2J0T3"/>
<comment type="caution">
    <text evidence="2">The sequence shown here is derived from an EMBL/GenBank/DDBJ whole genome shotgun (WGS) entry which is preliminary data.</text>
</comment>
<dbReference type="OrthoDB" id="2275460at2759"/>
<keyword evidence="1" id="KW-0812">Transmembrane</keyword>
<feature type="transmembrane region" description="Helical" evidence="1">
    <location>
        <begin position="178"/>
        <end position="198"/>
    </location>
</feature>
<evidence type="ECO:0000313" key="3">
    <source>
        <dbReference type="Proteomes" id="UP000193560"/>
    </source>
</evidence>
<protein>
    <submittedName>
        <fullName evidence="2">Uncharacterized protein</fullName>
    </submittedName>
</protein>
<accession>A0A1X2J0T3</accession>
<proteinExistence type="predicted"/>
<feature type="transmembrane region" description="Helical" evidence="1">
    <location>
        <begin position="32"/>
        <end position="55"/>
    </location>
</feature>
<reference evidence="2 3" key="1">
    <citation type="submission" date="2016-07" db="EMBL/GenBank/DDBJ databases">
        <title>Pervasive Adenine N6-methylation of Active Genes in Fungi.</title>
        <authorList>
            <consortium name="DOE Joint Genome Institute"/>
            <person name="Mondo S.J."/>
            <person name="Dannebaum R.O."/>
            <person name="Kuo R.C."/>
            <person name="Labutti K."/>
            <person name="Haridas S."/>
            <person name="Kuo A."/>
            <person name="Salamov A."/>
            <person name="Ahrendt S.R."/>
            <person name="Lipzen A."/>
            <person name="Sullivan W."/>
            <person name="Andreopoulos W.B."/>
            <person name="Clum A."/>
            <person name="Lindquist E."/>
            <person name="Daum C."/>
            <person name="Ramamoorthy G.K."/>
            <person name="Gryganskyi A."/>
            <person name="Culley D."/>
            <person name="Magnuson J.K."/>
            <person name="James T.Y."/>
            <person name="O'Malley M.A."/>
            <person name="Stajich J.E."/>
            <person name="Spatafora J.W."/>
            <person name="Visel A."/>
            <person name="Grigoriev I.V."/>
        </authorList>
    </citation>
    <scope>NUCLEOTIDE SEQUENCE [LARGE SCALE GENOMIC DNA]</scope>
    <source>
        <strain evidence="2 3">NRRL 1336</strain>
    </source>
</reference>
<evidence type="ECO:0000313" key="2">
    <source>
        <dbReference type="EMBL" id="ORZ25385.1"/>
    </source>
</evidence>
<feature type="transmembrane region" description="Helical" evidence="1">
    <location>
        <begin position="67"/>
        <end position="91"/>
    </location>
</feature>
<sequence length="267" mass="30193">MRSLFVNSTYEEPVLLDSSFTRKYCGIMSLRAGCALSCIAWIGIGFYGSILAFQFKSPIFSYIDQGALIAQGVICLLLVIAGGAGLTGLYAESMYILNRAHKGAWFAVFAFLVDFFVSIVLFGIQEHDNADWCFDQSKNNVDEHVSLPNSTAIPFTPPSSNDFYNCSKLWQDELKFAIAIYIVFLIFFIYWAWCLWAYTQKLRVLKDADYYTSEEFQMRQNFPGPPPPGFYNLPPTKSGAVHPHINSNDNQRSMAQVASDFIDRFKS</sequence>
<keyword evidence="3" id="KW-1185">Reference proteome</keyword>
<keyword evidence="1" id="KW-0472">Membrane</keyword>